<reference evidence="3" key="1">
    <citation type="submission" date="2020-02" db="EMBL/GenBank/DDBJ databases">
        <authorList>
            <person name="Fontana A."/>
            <person name="Patrone V."/>
            <person name="Morelli L."/>
        </authorList>
    </citation>
    <scope>NUCLEOTIDE SEQUENCE</scope>
    <source>
        <strain evidence="2">CCUG 30943</strain>
        <strain evidence="3">CCUG 43002</strain>
    </source>
</reference>
<dbReference type="AlphaFoldDB" id="A0A4Z0RIA7"/>
<dbReference type="SUPFAM" id="SSF51338">
    <property type="entry name" value="Composite domain of metallo-dependent hydrolases"/>
    <property type="match status" value="1"/>
</dbReference>
<keyword evidence="4" id="KW-1185">Reference proteome</keyword>
<reference evidence="3 4" key="2">
    <citation type="journal article" date="2021" name="Int. J. Food Microbiol.">
        <title>Safety demonstration of a microbial species for use in the food chain: Weissella confusa.</title>
        <authorList>
            <person name="Bourdichon F."/>
            <person name="Patrone V."/>
            <person name="Fontana A."/>
            <person name="Milani G."/>
            <person name="Morelli L."/>
        </authorList>
    </citation>
    <scope>NUCLEOTIDE SEQUENCE [LARGE SCALE GENOMIC DNA]</scope>
    <source>
        <strain evidence="2">CCUG 30943</strain>
        <strain evidence="3 4">CCUG 43002</strain>
    </source>
</reference>
<evidence type="ECO:0000313" key="4">
    <source>
        <dbReference type="Proteomes" id="UP000728106"/>
    </source>
</evidence>
<evidence type="ECO:0000259" key="1">
    <source>
        <dbReference type="Pfam" id="PF01979"/>
    </source>
</evidence>
<dbReference type="InterPro" id="IPR057744">
    <property type="entry name" value="OTAase-like"/>
</dbReference>
<dbReference type="InterPro" id="IPR032466">
    <property type="entry name" value="Metal_Hydrolase"/>
</dbReference>
<dbReference type="SUPFAM" id="SSF51556">
    <property type="entry name" value="Metallo-dependent hydrolases"/>
    <property type="match status" value="1"/>
</dbReference>
<dbReference type="Gene3D" id="3.20.20.140">
    <property type="entry name" value="Metal-dependent hydrolases"/>
    <property type="match status" value="1"/>
</dbReference>
<dbReference type="GO" id="GO:0016810">
    <property type="term" value="F:hydrolase activity, acting on carbon-nitrogen (but not peptide) bonds"/>
    <property type="evidence" value="ECO:0007669"/>
    <property type="project" value="InterPro"/>
</dbReference>
<dbReference type="RefSeq" id="WP_135391181.1">
    <property type="nucleotide sequence ID" value="NZ_ALXH01000088.1"/>
</dbReference>
<comment type="caution">
    <text evidence="3">The sequence shown here is derived from an EMBL/GenBank/DDBJ whole genome shotgun (WGS) entry which is preliminary data.</text>
</comment>
<dbReference type="InterPro" id="IPR011059">
    <property type="entry name" value="Metal-dep_hydrolase_composite"/>
</dbReference>
<dbReference type="Gene3D" id="2.30.40.10">
    <property type="entry name" value="Urease, subunit C, domain 1"/>
    <property type="match status" value="1"/>
</dbReference>
<dbReference type="PANTHER" id="PTHR43135:SF3">
    <property type="entry name" value="ALPHA-D-RIBOSE 1-METHYLPHOSPHONATE 5-TRIPHOSPHATE DIPHOSPHATASE"/>
    <property type="match status" value="1"/>
</dbReference>
<proteinExistence type="predicted"/>
<evidence type="ECO:0000313" key="3">
    <source>
        <dbReference type="EMBL" id="MBJ7639752.1"/>
    </source>
</evidence>
<dbReference type="InterPro" id="IPR006680">
    <property type="entry name" value="Amidohydro-rel"/>
</dbReference>
<gene>
    <name evidence="3" type="ORF">HAU20_10235</name>
    <name evidence="2" type="ORF">HAU43_09985</name>
</gene>
<dbReference type="Pfam" id="PF01979">
    <property type="entry name" value="Amidohydro_1"/>
    <property type="match status" value="1"/>
</dbReference>
<dbReference type="EMBL" id="JAAOCP010000016">
    <property type="protein sequence ID" value="MBJ7639752.1"/>
    <property type="molecule type" value="Genomic_DNA"/>
</dbReference>
<sequence length="388" mass="41096">MTIINYVGGNVYVTNEGFKSQTVSVDTVSGQVVETVREADQTVDVQGKYLVPGLINAHTHIVMAADGRERAGQDVTLDTLVALQNLQDAIASGVTTIRDAGSTDNIDLKLATKIRQQRLQLPDIIGSGAALTMTGGHGSKIGMEVDGVDEVRKAARWNLKHGAQTIKLMATGGVSLDGEQPTDEQLSVEELTAAVLEAHHKGKPAMAHAQGTQGIKNAILAGVDSVEHAVYLDDETIQMLLDTNTAIVPTMAAPWQMLQHKDDIPAYMYDKASALWEAHQQSIRDAAAAGVNVVMGTDAGTSYNDFKSGPGVEIRLLASVGMTPEQVLLASTVRGAELLGISDHVGELVAGKDADMLILDRDPLQDLAVLTDAPRVIKRGQAVTGSLN</sequence>
<organism evidence="3 4">
    <name type="scientific">Weissella confusa</name>
    <name type="common">Lactobacillus confusus</name>
    <dbReference type="NCBI Taxonomy" id="1583"/>
    <lineage>
        <taxon>Bacteria</taxon>
        <taxon>Bacillati</taxon>
        <taxon>Bacillota</taxon>
        <taxon>Bacilli</taxon>
        <taxon>Lactobacillales</taxon>
        <taxon>Lactobacillaceae</taxon>
        <taxon>Weissella</taxon>
    </lineage>
</organism>
<dbReference type="Proteomes" id="UP000728106">
    <property type="component" value="Unassembled WGS sequence"/>
</dbReference>
<dbReference type="InterPro" id="IPR051781">
    <property type="entry name" value="Metallo-dep_Hydrolase"/>
</dbReference>
<dbReference type="CDD" id="cd01299">
    <property type="entry name" value="Met_dep_hydrolase_A"/>
    <property type="match status" value="1"/>
</dbReference>
<protein>
    <submittedName>
        <fullName evidence="3">Amidohydrolase family protein</fullName>
    </submittedName>
</protein>
<dbReference type="Proteomes" id="UP000808038">
    <property type="component" value="Unassembled WGS sequence"/>
</dbReference>
<evidence type="ECO:0000313" key="2">
    <source>
        <dbReference type="EMBL" id="MBJ7633406.1"/>
    </source>
</evidence>
<dbReference type="PANTHER" id="PTHR43135">
    <property type="entry name" value="ALPHA-D-RIBOSE 1-METHYLPHOSPHONATE 5-TRIPHOSPHATE DIPHOSPHATASE"/>
    <property type="match status" value="1"/>
</dbReference>
<feature type="domain" description="Amidohydrolase-related" evidence="1">
    <location>
        <begin position="49"/>
        <end position="378"/>
    </location>
</feature>
<accession>A0A4Z0RIA7</accession>
<dbReference type="EMBL" id="JAAOCX010000016">
    <property type="protein sequence ID" value="MBJ7633406.1"/>
    <property type="molecule type" value="Genomic_DNA"/>
</dbReference>
<name>A0A4Z0RIA7_WEICO</name>